<dbReference type="RefSeq" id="WP_302039774.1">
    <property type="nucleotide sequence ID" value="NZ_JAUKPO010000015.1"/>
</dbReference>
<proteinExistence type="inferred from homology"/>
<dbReference type="Gene3D" id="2.60.40.1120">
    <property type="entry name" value="Carboxypeptidase-like, regulatory domain"/>
    <property type="match status" value="1"/>
</dbReference>
<reference evidence="12" key="1">
    <citation type="submission" date="2023-07" db="EMBL/GenBank/DDBJ databases">
        <title>The genome sequence of Rhodocytophaga aerolata KACC 12507.</title>
        <authorList>
            <person name="Zhang X."/>
        </authorList>
    </citation>
    <scope>NUCLEOTIDE SEQUENCE</scope>
    <source>
        <strain evidence="12">KACC 12507</strain>
    </source>
</reference>
<dbReference type="Pfam" id="PF07715">
    <property type="entry name" value="Plug"/>
    <property type="match status" value="1"/>
</dbReference>
<keyword evidence="4 8" id="KW-0812">Transmembrane</keyword>
<dbReference type="SUPFAM" id="SSF56935">
    <property type="entry name" value="Porins"/>
    <property type="match status" value="1"/>
</dbReference>
<keyword evidence="3 8" id="KW-1134">Transmembrane beta strand</keyword>
<dbReference type="Pfam" id="PF13715">
    <property type="entry name" value="CarbopepD_reg_2"/>
    <property type="match status" value="1"/>
</dbReference>
<dbReference type="Proteomes" id="UP001168528">
    <property type="component" value="Unassembled WGS sequence"/>
</dbReference>
<accession>A0ABT8RCM0</accession>
<evidence type="ECO:0000256" key="9">
    <source>
        <dbReference type="RuleBase" id="RU003357"/>
    </source>
</evidence>
<keyword evidence="6 8" id="KW-0472">Membrane</keyword>
<dbReference type="Gene3D" id="2.40.170.20">
    <property type="entry name" value="TonB-dependent receptor, beta-barrel domain"/>
    <property type="match status" value="1"/>
</dbReference>
<sequence length="1113" mass="122440">MKNTLHSKRWPKRKRPLPTLVQLWVCLFLLSIATIGTSQAQGKQVSGRVTSASESSALPGVTILVKGTTTGATTDADGRYSLSVPEDATTLVFSFIGYASQEIPIANRSEINVQLETDVTSLSEVVVTALGIEKQQRELGYVTQKISSESLIQARETNVVNQLAGKIAGVTVVSSPSGIGGSSRVTIRGERSLNINANQPLFVIDGMPISNNFVGSSGRNNQEADYGNGAGFINPDDIESMTVLKGANASALYGSRAANGVVVITTKSGKNTKGLGISVNSNVTFDTPLRLPDYQNVYGQGLGGEFSFKDGSGGGLQDGVDENWGPKMEGQLIVQHDSPTNKGLRAGDTEVPGGPGNATATPFSPHPDNIKDFFEVGQTFTNNIALTGSNEFGDFRLSYTNLDQKGIVPNTDLKRNTFAFNGGYKLTKKFTARANVNYIRSNSDNRPNLSYGTENIMYLFNCWYGRQIDTKALRNYWQPGLEDIQQFNFNYNYHDNPYFNVYENTNGQNVDRIIGNITLSYLLTDWLSVQARTQVDYADELRSRRRAFSTQRYPFGSFRRETVETIERNSDLLLQANKSFGEDFTLNATLGGNQRVNTFDYLDVFASQLTVPGVYSINNARVPLEYGSTMTKRKVNSLFAQAQVGFRNFLFLDLTARNDWASTLTLPNGVEGTADNSYFYPSASLSAVVSDIFVLPAFISFAKLRAGIAQVGNDTEPYQFAQPFNPATPWGTTPTFGEVSQIPNLNLKPEISASQEYGVDLRFLNNRIGLDVTYYRNDSRNQIIFVPLSNTTGYGTVVQNAGLIRNQGWEVMLNLVPVQAENNGFRWNIDINWSRNRSEVKELAAGIQRYQLADRYFSVEARVGERMGDMYGFAYQRVSNDPASPYYDPSGQYVGQIINENGRPLRTGNTVKLGNYNPDWLGGIYNTFSYKNFNLGFLFDIRYGGQVYSHSYVVGREGGQLIETLEGRANGYDLSVEGNGVYSPGVILTKNSDGSNSFHVNGSQPTDRELSAREWHTAFTLGRSVLEGAIFDATFAKLREVKFGYTIPDKVLGKLPIRGVNFSIVGRNLALWTKVPHIDPETSSVAGSTVIPGAESVAIPSTRNIGFNLGFRL</sequence>
<evidence type="ECO:0000313" key="13">
    <source>
        <dbReference type="Proteomes" id="UP001168528"/>
    </source>
</evidence>
<name>A0ABT8RCM0_9BACT</name>
<dbReference type="Gene3D" id="2.170.130.10">
    <property type="entry name" value="TonB-dependent receptor, plug domain"/>
    <property type="match status" value="1"/>
</dbReference>
<dbReference type="InterPro" id="IPR036942">
    <property type="entry name" value="Beta-barrel_TonB_sf"/>
</dbReference>
<evidence type="ECO:0000256" key="7">
    <source>
        <dbReference type="ARBA" id="ARBA00023237"/>
    </source>
</evidence>
<comment type="subcellular location">
    <subcellularLocation>
        <location evidence="1 8">Cell outer membrane</location>
        <topology evidence="1 8">Multi-pass membrane protein</topology>
    </subcellularLocation>
</comment>
<organism evidence="12 13">
    <name type="scientific">Rhodocytophaga aerolata</name>
    <dbReference type="NCBI Taxonomy" id="455078"/>
    <lineage>
        <taxon>Bacteria</taxon>
        <taxon>Pseudomonadati</taxon>
        <taxon>Bacteroidota</taxon>
        <taxon>Cytophagia</taxon>
        <taxon>Cytophagales</taxon>
        <taxon>Rhodocytophagaceae</taxon>
        <taxon>Rhodocytophaga</taxon>
    </lineage>
</organism>
<dbReference type="InterPro" id="IPR023997">
    <property type="entry name" value="TonB-dep_OMP_SusC/RagA_CS"/>
</dbReference>
<keyword evidence="5 9" id="KW-0798">TonB box</keyword>
<dbReference type="InterPro" id="IPR039426">
    <property type="entry name" value="TonB-dep_rcpt-like"/>
</dbReference>
<dbReference type="NCBIfam" id="TIGR04056">
    <property type="entry name" value="OMP_RagA_SusC"/>
    <property type="match status" value="1"/>
</dbReference>
<evidence type="ECO:0000313" key="12">
    <source>
        <dbReference type="EMBL" id="MDO1448973.1"/>
    </source>
</evidence>
<dbReference type="PROSITE" id="PS52016">
    <property type="entry name" value="TONB_DEPENDENT_REC_3"/>
    <property type="match status" value="1"/>
</dbReference>
<evidence type="ECO:0000256" key="8">
    <source>
        <dbReference type="PROSITE-ProRule" id="PRU01360"/>
    </source>
</evidence>
<keyword evidence="7 8" id="KW-0998">Cell outer membrane</keyword>
<dbReference type="InterPro" id="IPR037066">
    <property type="entry name" value="Plug_dom_sf"/>
</dbReference>
<keyword evidence="13" id="KW-1185">Reference proteome</keyword>
<dbReference type="EMBL" id="JAUKPO010000015">
    <property type="protein sequence ID" value="MDO1448973.1"/>
    <property type="molecule type" value="Genomic_DNA"/>
</dbReference>
<evidence type="ECO:0000256" key="5">
    <source>
        <dbReference type="ARBA" id="ARBA00023077"/>
    </source>
</evidence>
<dbReference type="InterPro" id="IPR023996">
    <property type="entry name" value="TonB-dep_OMP_SusC/RagA"/>
</dbReference>
<evidence type="ECO:0000256" key="1">
    <source>
        <dbReference type="ARBA" id="ARBA00004571"/>
    </source>
</evidence>
<evidence type="ECO:0000256" key="6">
    <source>
        <dbReference type="ARBA" id="ARBA00023136"/>
    </source>
</evidence>
<evidence type="ECO:0000256" key="4">
    <source>
        <dbReference type="ARBA" id="ARBA00022692"/>
    </source>
</evidence>
<feature type="domain" description="TonB-dependent receptor-like beta-barrel" evidence="10">
    <location>
        <begin position="487"/>
        <end position="948"/>
    </location>
</feature>
<comment type="caution">
    <text evidence="12">The sequence shown here is derived from an EMBL/GenBank/DDBJ whole genome shotgun (WGS) entry which is preliminary data.</text>
</comment>
<dbReference type="InterPro" id="IPR008969">
    <property type="entry name" value="CarboxyPept-like_regulatory"/>
</dbReference>
<feature type="domain" description="TonB-dependent receptor plug" evidence="11">
    <location>
        <begin position="137"/>
        <end position="261"/>
    </location>
</feature>
<comment type="similarity">
    <text evidence="8 9">Belongs to the TonB-dependent receptor family.</text>
</comment>
<dbReference type="SUPFAM" id="SSF49464">
    <property type="entry name" value="Carboxypeptidase regulatory domain-like"/>
    <property type="match status" value="1"/>
</dbReference>
<dbReference type="Pfam" id="PF00593">
    <property type="entry name" value="TonB_dep_Rec_b-barrel"/>
    <property type="match status" value="1"/>
</dbReference>
<dbReference type="NCBIfam" id="TIGR04057">
    <property type="entry name" value="SusC_RagA_signa"/>
    <property type="match status" value="1"/>
</dbReference>
<evidence type="ECO:0000259" key="10">
    <source>
        <dbReference type="Pfam" id="PF00593"/>
    </source>
</evidence>
<protein>
    <submittedName>
        <fullName evidence="12">SusC/RagA family TonB-linked outer membrane protein</fullName>
    </submittedName>
</protein>
<evidence type="ECO:0000256" key="3">
    <source>
        <dbReference type="ARBA" id="ARBA00022452"/>
    </source>
</evidence>
<keyword evidence="2 8" id="KW-0813">Transport</keyword>
<gene>
    <name evidence="12" type="ORF">Q0590_22030</name>
</gene>
<evidence type="ECO:0000256" key="2">
    <source>
        <dbReference type="ARBA" id="ARBA00022448"/>
    </source>
</evidence>
<dbReference type="InterPro" id="IPR012910">
    <property type="entry name" value="Plug_dom"/>
</dbReference>
<evidence type="ECO:0000259" key="11">
    <source>
        <dbReference type="Pfam" id="PF07715"/>
    </source>
</evidence>
<dbReference type="InterPro" id="IPR000531">
    <property type="entry name" value="Beta-barrel_TonB"/>
</dbReference>